<proteinExistence type="predicted"/>
<keyword evidence="2" id="KW-1133">Transmembrane helix</keyword>
<dbReference type="EMBL" id="JAWNFU010000001">
    <property type="protein sequence ID" value="MDY5152475.1"/>
    <property type="molecule type" value="Genomic_DNA"/>
</dbReference>
<dbReference type="OrthoDB" id="3267750at2"/>
<evidence type="ECO:0000256" key="1">
    <source>
        <dbReference type="SAM" id="MobiDB-lite"/>
    </source>
</evidence>
<keyword evidence="2" id="KW-0812">Transmembrane</keyword>
<gene>
    <name evidence="3" type="ORF">R6G71_00145</name>
    <name evidence="4" type="ORF">SAMN05421878_10872</name>
</gene>
<name>A0A1B9BCP6_9ACTO</name>
<organism evidence="4 5">
    <name type="scientific">Actinobaculum suis</name>
    <dbReference type="NCBI Taxonomy" id="1657"/>
    <lineage>
        <taxon>Bacteria</taxon>
        <taxon>Bacillati</taxon>
        <taxon>Actinomycetota</taxon>
        <taxon>Actinomycetes</taxon>
        <taxon>Actinomycetales</taxon>
        <taxon>Actinomycetaceae</taxon>
        <taxon>Actinobaculum</taxon>
    </lineage>
</organism>
<reference evidence="3" key="3">
    <citation type="submission" date="2023-10" db="EMBL/GenBank/DDBJ databases">
        <title>Whole Genome based description of the genera Actinobaculum and Actinotignum reveals a complex phylogenetic relationship within the species included in the genus Actinotignum.</title>
        <authorList>
            <person name="Jensen C.S."/>
            <person name="Dargis R."/>
            <person name="Kemp M."/>
            <person name="Christensen J.J."/>
        </authorList>
    </citation>
    <scope>NUCLEOTIDE SEQUENCE</scope>
    <source>
        <strain evidence="3">Actinobaculum_suis_CCUG19206T</strain>
    </source>
</reference>
<keyword evidence="5" id="KW-1185">Reference proteome</keyword>
<feature type="region of interest" description="Disordered" evidence="1">
    <location>
        <begin position="25"/>
        <end position="53"/>
    </location>
</feature>
<feature type="compositionally biased region" description="Basic residues" evidence="1">
    <location>
        <begin position="41"/>
        <end position="53"/>
    </location>
</feature>
<dbReference type="PANTHER" id="PTHR35007:SF4">
    <property type="entry name" value="CONSERVED TRANSMEMBRANE PROTEIN-RELATED"/>
    <property type="match status" value="1"/>
</dbReference>
<dbReference type="RefSeq" id="WP_065415044.1">
    <property type="nucleotide sequence ID" value="NZ_FNAU01000008.1"/>
</dbReference>
<evidence type="ECO:0000256" key="2">
    <source>
        <dbReference type="SAM" id="Phobius"/>
    </source>
</evidence>
<protein>
    <submittedName>
        <fullName evidence="4">Tight adherence protein B</fullName>
    </submittedName>
</protein>
<dbReference type="Proteomes" id="UP001273799">
    <property type="component" value="Unassembled WGS sequence"/>
</dbReference>
<evidence type="ECO:0000313" key="4">
    <source>
        <dbReference type="EMBL" id="SDE41689.1"/>
    </source>
</evidence>
<dbReference type="EMBL" id="FNAU01000008">
    <property type="protein sequence ID" value="SDE41689.1"/>
    <property type="molecule type" value="Genomic_DNA"/>
</dbReference>
<dbReference type="PANTHER" id="PTHR35007">
    <property type="entry name" value="INTEGRAL MEMBRANE PROTEIN-RELATED"/>
    <property type="match status" value="1"/>
</dbReference>
<evidence type="ECO:0000313" key="3">
    <source>
        <dbReference type="EMBL" id="MDY5152475.1"/>
    </source>
</evidence>
<feature type="transmembrane region" description="Helical" evidence="2">
    <location>
        <begin position="177"/>
        <end position="195"/>
    </location>
</feature>
<reference evidence="4" key="2">
    <citation type="submission" date="2016-10" db="EMBL/GenBank/DDBJ databases">
        <authorList>
            <person name="Varghese N."/>
            <person name="Submissions S."/>
        </authorList>
    </citation>
    <scope>NUCLEOTIDE SEQUENCE</scope>
    <source>
        <strain evidence="4">DSM 20639</strain>
    </source>
</reference>
<reference evidence="5" key="1">
    <citation type="submission" date="2016-10" db="EMBL/GenBank/DDBJ databases">
        <authorList>
            <person name="Varghese N."/>
        </authorList>
    </citation>
    <scope>NUCLEOTIDE SEQUENCE [LARGE SCALE GENOMIC DNA]</scope>
    <source>
        <strain evidence="5">DSM 20639</strain>
    </source>
</reference>
<evidence type="ECO:0000313" key="5">
    <source>
        <dbReference type="Proteomes" id="UP000182744"/>
    </source>
</evidence>
<feature type="transmembrane region" description="Helical" evidence="2">
    <location>
        <begin position="202"/>
        <end position="226"/>
    </location>
</feature>
<dbReference type="Proteomes" id="UP000182744">
    <property type="component" value="Unassembled WGS sequence"/>
</dbReference>
<accession>A0A1B9BCP6</accession>
<dbReference type="AlphaFoldDB" id="A0A1B9BCP6"/>
<keyword evidence="2" id="KW-0472">Membrane</keyword>
<sequence length="238" mass="25428">MIFLACALLLLAAVYTRRAPRAGTRPALLAQSQRNRERRAAQKARRAKEKSARKAARTTDIGMLAAEAAARMRSGATTENAWRLTVAREGFSVPAGGELDATGVPRALRMIWETASRRRKRKDVSLYGIPPVIAVCRLSHLTGASAADVLEACAQGITEAAEAAGERQIALAGPLSSARILACLPIFGIFLGIAFGANPLGFLFGSPFGLVCLVLAIIFEGTGIWWTRRLVRQAGMGQ</sequence>